<comment type="caution">
    <text evidence="1">The sequence shown here is derived from an EMBL/GenBank/DDBJ whole genome shotgun (WGS) entry which is preliminary data.</text>
</comment>
<name>A0AAV4MD79_9ARAC</name>
<evidence type="ECO:0000313" key="1">
    <source>
        <dbReference type="EMBL" id="GIX70026.1"/>
    </source>
</evidence>
<sequence length="104" mass="12159">MAGYIATGVLEHEGQTIFYLGLDDVRKSGTPVPSQNVGEWGINLDFELFFTYVRSLYQLWFVYRKHVRNASAEWNIAAMPPVAYSHCQFQKFEFFFFFNCVPRT</sequence>
<protein>
    <submittedName>
        <fullName evidence="1">Uncharacterized protein</fullName>
    </submittedName>
</protein>
<dbReference type="EMBL" id="BPLQ01000329">
    <property type="protein sequence ID" value="GIX70026.1"/>
    <property type="molecule type" value="Genomic_DNA"/>
</dbReference>
<accession>A0AAV4MD79</accession>
<dbReference type="Proteomes" id="UP001054837">
    <property type="component" value="Unassembled WGS sequence"/>
</dbReference>
<gene>
    <name evidence="1" type="ORF">CDAR_573751</name>
</gene>
<keyword evidence="2" id="KW-1185">Reference proteome</keyword>
<dbReference type="AlphaFoldDB" id="A0AAV4MD79"/>
<reference evidence="1 2" key="1">
    <citation type="submission" date="2021-06" db="EMBL/GenBank/DDBJ databases">
        <title>Caerostris darwini draft genome.</title>
        <authorList>
            <person name="Kono N."/>
            <person name="Arakawa K."/>
        </authorList>
    </citation>
    <scope>NUCLEOTIDE SEQUENCE [LARGE SCALE GENOMIC DNA]</scope>
</reference>
<evidence type="ECO:0000313" key="2">
    <source>
        <dbReference type="Proteomes" id="UP001054837"/>
    </source>
</evidence>
<organism evidence="1 2">
    <name type="scientific">Caerostris darwini</name>
    <dbReference type="NCBI Taxonomy" id="1538125"/>
    <lineage>
        <taxon>Eukaryota</taxon>
        <taxon>Metazoa</taxon>
        <taxon>Ecdysozoa</taxon>
        <taxon>Arthropoda</taxon>
        <taxon>Chelicerata</taxon>
        <taxon>Arachnida</taxon>
        <taxon>Araneae</taxon>
        <taxon>Araneomorphae</taxon>
        <taxon>Entelegynae</taxon>
        <taxon>Araneoidea</taxon>
        <taxon>Araneidae</taxon>
        <taxon>Caerostris</taxon>
    </lineage>
</organism>
<proteinExistence type="predicted"/>